<evidence type="ECO:0000313" key="1">
    <source>
        <dbReference type="EMBL" id="CAD6558814.1"/>
    </source>
</evidence>
<accession>A0ABN7IFM5</accession>
<gene>
    <name evidence="1" type="ORF">LMG27952_06719</name>
</gene>
<proteinExistence type="predicted"/>
<reference evidence="1 2" key="1">
    <citation type="submission" date="2020-10" db="EMBL/GenBank/DDBJ databases">
        <authorList>
            <person name="Peeters C."/>
        </authorList>
    </citation>
    <scope>NUCLEOTIDE SEQUENCE [LARGE SCALE GENOMIC DNA]</scope>
    <source>
        <strain evidence="1 2">LMG 27952</strain>
    </source>
</reference>
<dbReference type="RefSeq" id="WP_201700166.1">
    <property type="nucleotide sequence ID" value="NZ_CAJHCQ010000025.1"/>
</dbReference>
<sequence>MPIAFAVVLEEGAKALATAFGKELAKQFANFLFGTLATKDDIRQAIRELEAFIDQRIDQLEDNLEDAGLLAARTQLEDYSATHDPAILAAAYNSITQSISFFRARSADDPAFDRTHVVALLKMINTDIGVWIFRCTRTAQPDPHNRDVLRDRCTNHALWLENTIRSIEQYQAESVTDVRIQLTDASAPYDPPGPRPPRLTECDASFDVVGARYAGGRRTVSKSALDDLAGVRNYIDNARAGEMARIQNEATQRDTQIVQPANRYIDALRKLAQTLSP</sequence>
<name>A0ABN7IFM5_9BURK</name>
<comment type="caution">
    <text evidence="1">The sequence shown here is derived from an EMBL/GenBank/DDBJ whole genome shotgun (WGS) entry which is preliminary data.</text>
</comment>
<organism evidence="1 2">
    <name type="scientific">Paraburkholderia hiiakae</name>
    <dbReference type="NCBI Taxonomy" id="1081782"/>
    <lineage>
        <taxon>Bacteria</taxon>
        <taxon>Pseudomonadati</taxon>
        <taxon>Pseudomonadota</taxon>
        <taxon>Betaproteobacteria</taxon>
        <taxon>Burkholderiales</taxon>
        <taxon>Burkholderiaceae</taxon>
        <taxon>Paraburkholderia</taxon>
    </lineage>
</organism>
<evidence type="ECO:0000313" key="2">
    <source>
        <dbReference type="Proteomes" id="UP000656319"/>
    </source>
</evidence>
<keyword evidence="2" id="KW-1185">Reference proteome</keyword>
<dbReference type="EMBL" id="CAJHCQ010000025">
    <property type="protein sequence ID" value="CAD6558814.1"/>
    <property type="molecule type" value="Genomic_DNA"/>
</dbReference>
<protein>
    <submittedName>
        <fullName evidence="1">Uncharacterized protein</fullName>
    </submittedName>
</protein>
<dbReference type="Proteomes" id="UP000656319">
    <property type="component" value="Unassembled WGS sequence"/>
</dbReference>